<evidence type="ECO:0000313" key="4">
    <source>
        <dbReference type="Proteomes" id="UP000094056"/>
    </source>
</evidence>
<feature type="domain" description="Glycosyl transferase family 1" evidence="1">
    <location>
        <begin position="176"/>
        <end position="339"/>
    </location>
</feature>
<dbReference type="SUPFAM" id="SSF53756">
    <property type="entry name" value="UDP-Glycosyltransferase/glycogen phosphorylase"/>
    <property type="match status" value="1"/>
</dbReference>
<dbReference type="Proteomes" id="UP000094056">
    <property type="component" value="Unassembled WGS sequence"/>
</dbReference>
<accession>A0A1E3XG49</accession>
<dbReference type="AlphaFoldDB" id="A0A1E3XG49"/>
<reference evidence="3 4" key="1">
    <citation type="submission" date="2016-07" db="EMBL/GenBank/DDBJ databases">
        <title>Draft genome of Scalindua rubra, obtained from a brine-seawater interface in the Red Sea, sheds light on salt adaptation in anammox bacteria.</title>
        <authorList>
            <person name="Speth D.R."/>
            <person name="Lagkouvardos I."/>
            <person name="Wang Y."/>
            <person name="Qian P.-Y."/>
            <person name="Dutilh B.E."/>
            <person name="Jetten M.S."/>
        </authorList>
    </citation>
    <scope>NUCLEOTIDE SEQUENCE [LARGE SCALE GENOMIC DNA]</scope>
    <source>
        <strain evidence="3">BSI-1</strain>
    </source>
</reference>
<dbReference type="Pfam" id="PF13439">
    <property type="entry name" value="Glyco_transf_4"/>
    <property type="match status" value="1"/>
</dbReference>
<organism evidence="3 4">
    <name type="scientific">Candidatus Scalindua rubra</name>
    <dbReference type="NCBI Taxonomy" id="1872076"/>
    <lineage>
        <taxon>Bacteria</taxon>
        <taxon>Pseudomonadati</taxon>
        <taxon>Planctomycetota</taxon>
        <taxon>Candidatus Brocadiia</taxon>
        <taxon>Candidatus Brocadiales</taxon>
        <taxon>Candidatus Scalinduaceae</taxon>
        <taxon>Candidatus Scalindua</taxon>
    </lineage>
</organism>
<sequence>MAETRNSFGVLWTIGRNQMYPSITGGQLIVSKHYEYLKEKGVDVDILENHSVSNENIWLWSLSNLWYLRQFLRYAGKIIVENNTHRNYFFLANWLIRLVKRVKIVVFAIEIYDYDTMSKWKAWLSWLLFFSFYRTADRIIVLSHSSKDWVACHKVDQNRIIVIPPSAQSLNRHISPIVEIQEEEVRILCVSHIRHDKGQEYLIKALPCMNYKHFAVFFVGLVKEEMYLKKLYELIEGYNLGDRINFTGRLVGDELARVYAKATVFVFPTLREAYGMVIHEAMSFGLPIIASDVGGIPEIITDGADGILVPPADYRTLASALDHVIYNQVLRKKLRQNAYLKSRELPSWDDGCEQFYNEVAGLSRNG</sequence>
<dbReference type="EMBL" id="MAYW01000004">
    <property type="protein sequence ID" value="ODS34579.1"/>
    <property type="molecule type" value="Genomic_DNA"/>
</dbReference>
<evidence type="ECO:0000313" key="3">
    <source>
        <dbReference type="EMBL" id="ODS34579.1"/>
    </source>
</evidence>
<comment type="caution">
    <text evidence="3">The sequence shown here is derived from an EMBL/GenBank/DDBJ whole genome shotgun (WGS) entry which is preliminary data.</text>
</comment>
<dbReference type="InterPro" id="IPR028098">
    <property type="entry name" value="Glyco_trans_4-like_N"/>
</dbReference>
<dbReference type="InterPro" id="IPR001296">
    <property type="entry name" value="Glyco_trans_1"/>
</dbReference>
<name>A0A1E3XG49_9BACT</name>
<gene>
    <name evidence="3" type="ORF">SCARUB_00314</name>
</gene>
<dbReference type="CDD" id="cd03801">
    <property type="entry name" value="GT4_PimA-like"/>
    <property type="match status" value="1"/>
</dbReference>
<feature type="domain" description="Glycosyltransferase subfamily 4-like N-terminal" evidence="2">
    <location>
        <begin position="42"/>
        <end position="165"/>
    </location>
</feature>
<dbReference type="Gene3D" id="3.40.50.2000">
    <property type="entry name" value="Glycogen Phosphorylase B"/>
    <property type="match status" value="2"/>
</dbReference>
<evidence type="ECO:0000259" key="1">
    <source>
        <dbReference type="Pfam" id="PF00534"/>
    </source>
</evidence>
<proteinExistence type="predicted"/>
<dbReference type="PANTHER" id="PTHR45947:SF3">
    <property type="entry name" value="SULFOQUINOVOSYL TRANSFERASE SQD2"/>
    <property type="match status" value="1"/>
</dbReference>
<evidence type="ECO:0000259" key="2">
    <source>
        <dbReference type="Pfam" id="PF13439"/>
    </source>
</evidence>
<dbReference type="GO" id="GO:0016757">
    <property type="term" value="F:glycosyltransferase activity"/>
    <property type="evidence" value="ECO:0007669"/>
    <property type="project" value="InterPro"/>
</dbReference>
<keyword evidence="3" id="KW-0808">Transferase</keyword>
<protein>
    <submittedName>
        <fullName evidence="3">Glycosyltransferase</fullName>
    </submittedName>
</protein>
<dbReference type="InterPro" id="IPR050194">
    <property type="entry name" value="Glycosyltransferase_grp1"/>
</dbReference>
<dbReference type="Pfam" id="PF00534">
    <property type="entry name" value="Glycos_transf_1"/>
    <property type="match status" value="1"/>
</dbReference>
<dbReference type="PANTHER" id="PTHR45947">
    <property type="entry name" value="SULFOQUINOVOSYL TRANSFERASE SQD2"/>
    <property type="match status" value="1"/>
</dbReference>